<name>A0A8T1VUG6_9STRA</name>
<sequence length="212" mass="23989">MEGRKQSLRSATNPKPRQEYFPGDMGPDQESDEDFDAEEDVQANSEAEELLSDAELDEGQRSPRQTLQEISQEGSSVNDTGVSETVVERDVELSAPSVERTVETGMKRKHVRGSSAHRDARGDTIELTSDEDCPPSLQFLAEREPRDRASETSTERLAIIAAHRHIKMQVPVVQRKLYKSWGSLQRVVKAYQKETGYVYRVRDSMSTQAYNR</sequence>
<comment type="caution">
    <text evidence="2">The sequence shown here is derived from an EMBL/GenBank/DDBJ whole genome shotgun (WGS) entry which is preliminary data.</text>
</comment>
<evidence type="ECO:0000256" key="1">
    <source>
        <dbReference type="SAM" id="MobiDB-lite"/>
    </source>
</evidence>
<evidence type="ECO:0000313" key="2">
    <source>
        <dbReference type="EMBL" id="KAG7384871.1"/>
    </source>
</evidence>
<accession>A0A8T1VUG6</accession>
<proteinExistence type="predicted"/>
<organism evidence="2 3">
    <name type="scientific">Phytophthora boehmeriae</name>
    <dbReference type="NCBI Taxonomy" id="109152"/>
    <lineage>
        <taxon>Eukaryota</taxon>
        <taxon>Sar</taxon>
        <taxon>Stramenopiles</taxon>
        <taxon>Oomycota</taxon>
        <taxon>Peronosporomycetes</taxon>
        <taxon>Peronosporales</taxon>
        <taxon>Peronosporaceae</taxon>
        <taxon>Phytophthora</taxon>
    </lineage>
</organism>
<dbReference type="Proteomes" id="UP000693981">
    <property type="component" value="Unassembled WGS sequence"/>
</dbReference>
<feature type="compositionally biased region" description="Acidic residues" evidence="1">
    <location>
        <begin position="27"/>
        <end position="57"/>
    </location>
</feature>
<dbReference type="AlphaFoldDB" id="A0A8T1VUG6"/>
<reference evidence="2" key="1">
    <citation type="submission" date="2021-02" db="EMBL/GenBank/DDBJ databases">
        <authorList>
            <person name="Palmer J.M."/>
        </authorList>
    </citation>
    <scope>NUCLEOTIDE SEQUENCE</scope>
    <source>
        <strain evidence="2">SCRP23</strain>
    </source>
</reference>
<dbReference type="OrthoDB" id="129252at2759"/>
<feature type="region of interest" description="Disordered" evidence="1">
    <location>
        <begin position="1"/>
        <end position="133"/>
    </location>
</feature>
<dbReference type="EMBL" id="JAGDFL010000577">
    <property type="protein sequence ID" value="KAG7384871.1"/>
    <property type="molecule type" value="Genomic_DNA"/>
</dbReference>
<evidence type="ECO:0000313" key="3">
    <source>
        <dbReference type="Proteomes" id="UP000693981"/>
    </source>
</evidence>
<keyword evidence="3" id="KW-1185">Reference proteome</keyword>
<feature type="compositionally biased region" description="Polar residues" evidence="1">
    <location>
        <begin position="62"/>
        <end position="83"/>
    </location>
</feature>
<protein>
    <submittedName>
        <fullName evidence="2">Uncharacterized protein</fullName>
    </submittedName>
</protein>
<gene>
    <name evidence="2" type="ORF">PHYBOEH_009269</name>
</gene>